<evidence type="ECO:0000313" key="3">
    <source>
        <dbReference type="Proteomes" id="UP000003280"/>
    </source>
</evidence>
<dbReference type="AlphaFoldDB" id="E0NKK2"/>
<organism evidence="2 3">
    <name type="scientific">Peptoniphilus duerdenii ATCC BAA-1640</name>
    <dbReference type="NCBI Taxonomy" id="862517"/>
    <lineage>
        <taxon>Bacteria</taxon>
        <taxon>Bacillati</taxon>
        <taxon>Bacillota</taxon>
        <taxon>Tissierellia</taxon>
        <taxon>Tissierellales</taxon>
        <taxon>Peptoniphilaceae</taxon>
        <taxon>Peptoniphilus</taxon>
    </lineage>
</organism>
<dbReference type="EMBL" id="AEEH01000028">
    <property type="protein sequence ID" value="EFM25629.1"/>
    <property type="molecule type" value="Genomic_DNA"/>
</dbReference>
<dbReference type="STRING" id="862517.HMPREF9225_0691"/>
<feature type="coiled-coil region" evidence="1">
    <location>
        <begin position="276"/>
        <end position="387"/>
    </location>
</feature>
<dbReference type="HOGENOM" id="CLU_707593_0_0_9"/>
<name>E0NKK2_9FIRM</name>
<gene>
    <name evidence="2" type="ORF">HMPREF9225_0691</name>
</gene>
<keyword evidence="3" id="KW-1185">Reference proteome</keyword>
<sequence>MINYYEELFKMQKDFYDKQIDNFMKLMNKDMKMGNVDVKYYMEEASKAADQMYTLYKKLCRGSVKDSGDKAKEIFDSALDVSFNFYKRTFLDAMPKGYRDIFNSLGIFEYVKPYVKIQKDLYKNLNFAIPNKDFLMKNFEEIESKFMKQVMDMPMPDFTKTYLKDAEKSYKHVYDLVKSVTKLQIYFLEHAANSAKALTDRYLESMDQDENPKTMEEFYEFYKKSLNFEYQKMINSDEFKHITTEIKTYFDINRETLESLMEYQIKNFPIVTNSKIESLTARVEAVSTKLSEVEQNKDNVKLKKEIELLKEELKSLKAENKTLKTEITKKNDDKLEKEIAELKAGLKEILESKKEMEASVKKAEASVERFTKDNASLKRKVTLLENKNKK</sequence>
<comment type="caution">
    <text evidence="2">The sequence shown here is derived from an EMBL/GenBank/DDBJ whole genome shotgun (WGS) entry which is preliminary data.</text>
</comment>
<protein>
    <recommendedName>
        <fullName evidence="4">Poly(3-hydroxyalkanoate) polymerase subunit PhaE</fullName>
    </recommendedName>
</protein>
<evidence type="ECO:0008006" key="4">
    <source>
        <dbReference type="Google" id="ProtNLM"/>
    </source>
</evidence>
<reference evidence="2 3" key="1">
    <citation type="submission" date="2010-07" db="EMBL/GenBank/DDBJ databases">
        <authorList>
            <person name="Muzny D."/>
            <person name="Qin X."/>
            <person name="Deng J."/>
            <person name="Jiang H."/>
            <person name="Liu Y."/>
            <person name="Qu J."/>
            <person name="Song X.-Z."/>
            <person name="Zhang L."/>
            <person name="Thornton R."/>
            <person name="Coyle M."/>
            <person name="Francisco L."/>
            <person name="Jackson L."/>
            <person name="Javaid M."/>
            <person name="Korchina V."/>
            <person name="Kovar C."/>
            <person name="Mata R."/>
            <person name="Mathew T."/>
            <person name="Ngo R."/>
            <person name="Nguyen L."/>
            <person name="Nguyen N."/>
            <person name="Okwuonu G."/>
            <person name="Ongeri F."/>
            <person name="Pham C."/>
            <person name="Simmons D."/>
            <person name="Wilczek-Boney K."/>
            <person name="Hale W."/>
            <person name="Jakkamsetti A."/>
            <person name="Pham P."/>
            <person name="Ruth R."/>
            <person name="San Lucas F."/>
            <person name="Warren J."/>
            <person name="Zhang J."/>
            <person name="Zhao Z."/>
            <person name="Zhou C."/>
            <person name="Zhu D."/>
            <person name="Lee S."/>
            <person name="Bess C."/>
            <person name="Blankenburg K."/>
            <person name="Forbes L."/>
            <person name="Fu Q."/>
            <person name="Gubbala S."/>
            <person name="Hirani K."/>
            <person name="Jayaseelan J.C."/>
            <person name="Lara F."/>
            <person name="Munidasa M."/>
            <person name="Palculict T."/>
            <person name="Patil S."/>
            <person name="Pu L.-L."/>
            <person name="Saada N."/>
            <person name="Tang L."/>
            <person name="Weissenberger G."/>
            <person name="Zhu Y."/>
            <person name="Hemphill L."/>
            <person name="Shang Y."/>
            <person name="Youmans B."/>
            <person name="Ayvaz T."/>
            <person name="Ross M."/>
            <person name="Santibanez J."/>
            <person name="Aqrawi P."/>
            <person name="Gross S."/>
            <person name="Joshi V."/>
            <person name="Fowler G."/>
            <person name="Nazareth L."/>
            <person name="Reid J."/>
            <person name="Worley K."/>
            <person name="Petrosino J."/>
            <person name="Highlander S."/>
            <person name="Gibbs R."/>
        </authorList>
    </citation>
    <scope>NUCLEOTIDE SEQUENCE [LARGE SCALE GENOMIC DNA]</scope>
    <source>
        <strain evidence="2 3">ATCC BAA-1640</strain>
    </source>
</reference>
<dbReference type="RefSeq" id="WP_008901506.1">
    <property type="nucleotide sequence ID" value="NZ_GL397071.1"/>
</dbReference>
<evidence type="ECO:0000256" key="1">
    <source>
        <dbReference type="SAM" id="Coils"/>
    </source>
</evidence>
<proteinExistence type="predicted"/>
<keyword evidence="1" id="KW-0175">Coiled coil</keyword>
<accession>E0NKK2</accession>
<dbReference type="Proteomes" id="UP000003280">
    <property type="component" value="Unassembled WGS sequence"/>
</dbReference>
<evidence type="ECO:0000313" key="2">
    <source>
        <dbReference type="EMBL" id="EFM25629.1"/>
    </source>
</evidence>